<protein>
    <submittedName>
        <fullName evidence="1">Uncharacterized protein</fullName>
    </submittedName>
</protein>
<reference evidence="1" key="1">
    <citation type="journal article" date="2023" name="Mol. Phylogenet. Evol.">
        <title>Genome-scale phylogeny and comparative genomics of the fungal order Sordariales.</title>
        <authorList>
            <person name="Hensen N."/>
            <person name="Bonometti L."/>
            <person name="Westerberg I."/>
            <person name="Brannstrom I.O."/>
            <person name="Guillou S."/>
            <person name="Cros-Aarteil S."/>
            <person name="Calhoun S."/>
            <person name="Haridas S."/>
            <person name="Kuo A."/>
            <person name="Mondo S."/>
            <person name="Pangilinan J."/>
            <person name="Riley R."/>
            <person name="LaButti K."/>
            <person name="Andreopoulos B."/>
            <person name="Lipzen A."/>
            <person name="Chen C."/>
            <person name="Yan M."/>
            <person name="Daum C."/>
            <person name="Ng V."/>
            <person name="Clum A."/>
            <person name="Steindorff A."/>
            <person name="Ohm R.A."/>
            <person name="Martin F."/>
            <person name="Silar P."/>
            <person name="Natvig D.O."/>
            <person name="Lalanne C."/>
            <person name="Gautier V."/>
            <person name="Ament-Velasquez S.L."/>
            <person name="Kruys A."/>
            <person name="Hutchinson M.I."/>
            <person name="Powell A.J."/>
            <person name="Barry K."/>
            <person name="Miller A.N."/>
            <person name="Grigoriev I.V."/>
            <person name="Debuchy R."/>
            <person name="Gladieux P."/>
            <person name="Hiltunen Thoren M."/>
            <person name="Johannesson H."/>
        </authorList>
    </citation>
    <scope>NUCLEOTIDE SEQUENCE</scope>
    <source>
        <strain evidence="1">CBS 508.74</strain>
    </source>
</reference>
<dbReference type="AlphaFoldDB" id="A0AAN6TMG1"/>
<evidence type="ECO:0000313" key="1">
    <source>
        <dbReference type="EMBL" id="KAK4117118.1"/>
    </source>
</evidence>
<reference evidence="1" key="2">
    <citation type="submission" date="2023-05" db="EMBL/GenBank/DDBJ databases">
        <authorList>
            <consortium name="Lawrence Berkeley National Laboratory"/>
            <person name="Steindorff A."/>
            <person name="Hensen N."/>
            <person name="Bonometti L."/>
            <person name="Westerberg I."/>
            <person name="Brannstrom I.O."/>
            <person name="Guillou S."/>
            <person name="Cros-Aarteil S."/>
            <person name="Calhoun S."/>
            <person name="Haridas S."/>
            <person name="Kuo A."/>
            <person name="Mondo S."/>
            <person name="Pangilinan J."/>
            <person name="Riley R."/>
            <person name="Labutti K."/>
            <person name="Andreopoulos B."/>
            <person name="Lipzen A."/>
            <person name="Chen C."/>
            <person name="Yanf M."/>
            <person name="Daum C."/>
            <person name="Ng V."/>
            <person name="Clum A."/>
            <person name="Ohm R."/>
            <person name="Martin F."/>
            <person name="Silar P."/>
            <person name="Natvig D."/>
            <person name="Lalanne C."/>
            <person name="Gautier V."/>
            <person name="Ament-Velasquez S.L."/>
            <person name="Kruys A."/>
            <person name="Hutchinson M.I."/>
            <person name="Powell A.J."/>
            <person name="Barry K."/>
            <person name="Miller A.N."/>
            <person name="Grigoriev I.V."/>
            <person name="Debuchy R."/>
            <person name="Gladieux P."/>
            <person name="Thoren M.H."/>
            <person name="Johannesson H."/>
        </authorList>
    </citation>
    <scope>NUCLEOTIDE SEQUENCE</scope>
    <source>
        <strain evidence="1">CBS 508.74</strain>
    </source>
</reference>
<dbReference type="EMBL" id="MU853332">
    <property type="protein sequence ID" value="KAK4117118.1"/>
    <property type="molecule type" value="Genomic_DNA"/>
</dbReference>
<sequence length="90" mass="9741">MSRSSSRYPVPSSPRKTCETRRPAMLLPIVGFILAKPSRIKNLPCPDAGLLVSFVSRAGRVAGARSGFVDPTHRGPPECPECPVPYSTYV</sequence>
<gene>
    <name evidence="1" type="ORF">N656DRAFT_773146</name>
</gene>
<keyword evidence="2" id="KW-1185">Reference proteome</keyword>
<dbReference type="RefSeq" id="XP_064674688.1">
    <property type="nucleotide sequence ID" value="XM_064814009.1"/>
</dbReference>
<comment type="caution">
    <text evidence="1">The sequence shown here is derived from an EMBL/GenBank/DDBJ whole genome shotgun (WGS) entry which is preliminary data.</text>
</comment>
<organism evidence="1 2">
    <name type="scientific">Canariomyces notabilis</name>
    <dbReference type="NCBI Taxonomy" id="2074819"/>
    <lineage>
        <taxon>Eukaryota</taxon>
        <taxon>Fungi</taxon>
        <taxon>Dikarya</taxon>
        <taxon>Ascomycota</taxon>
        <taxon>Pezizomycotina</taxon>
        <taxon>Sordariomycetes</taxon>
        <taxon>Sordariomycetidae</taxon>
        <taxon>Sordariales</taxon>
        <taxon>Chaetomiaceae</taxon>
        <taxon>Canariomyces</taxon>
    </lineage>
</organism>
<dbReference type="Proteomes" id="UP001302812">
    <property type="component" value="Unassembled WGS sequence"/>
</dbReference>
<name>A0AAN6TMG1_9PEZI</name>
<proteinExistence type="predicted"/>
<dbReference type="GeneID" id="89938134"/>
<accession>A0AAN6TMG1</accession>
<evidence type="ECO:0000313" key="2">
    <source>
        <dbReference type="Proteomes" id="UP001302812"/>
    </source>
</evidence>